<gene>
    <name evidence="2" type="ORF">DCAR_0415305</name>
</gene>
<dbReference type="Pfam" id="PF04525">
    <property type="entry name" value="LOR"/>
    <property type="match status" value="1"/>
</dbReference>
<dbReference type="SUPFAM" id="SSF54518">
    <property type="entry name" value="Tubby C-terminal domain-like"/>
    <property type="match status" value="1"/>
</dbReference>
<dbReference type="Gramene" id="KZM97183">
    <property type="protein sequence ID" value="KZM97183"/>
    <property type="gene ID" value="DCAR_015455"/>
</dbReference>
<evidence type="ECO:0000313" key="2">
    <source>
        <dbReference type="EMBL" id="WOG95975.1"/>
    </source>
</evidence>
<accession>A0A165AA66</accession>
<dbReference type="EMBL" id="CP093346">
    <property type="protein sequence ID" value="WOG95975.1"/>
    <property type="molecule type" value="Genomic_DNA"/>
</dbReference>
<reference evidence="2" key="1">
    <citation type="journal article" date="2016" name="Nat. Genet.">
        <title>A high-quality carrot genome assembly provides new insights into carotenoid accumulation and asterid genome evolution.</title>
        <authorList>
            <person name="Iorizzo M."/>
            <person name="Ellison S."/>
            <person name="Senalik D."/>
            <person name="Zeng P."/>
            <person name="Satapoomin P."/>
            <person name="Huang J."/>
            <person name="Bowman M."/>
            <person name="Iovene M."/>
            <person name="Sanseverino W."/>
            <person name="Cavagnaro P."/>
            <person name="Yildiz M."/>
            <person name="Macko-Podgorni A."/>
            <person name="Moranska E."/>
            <person name="Grzebelus E."/>
            <person name="Grzebelus D."/>
            <person name="Ashrafi H."/>
            <person name="Zheng Z."/>
            <person name="Cheng S."/>
            <person name="Spooner D."/>
            <person name="Van Deynze A."/>
            <person name="Simon P."/>
        </authorList>
    </citation>
    <scope>NUCLEOTIDE SEQUENCE</scope>
    <source>
        <tissue evidence="2">Leaf</tissue>
    </source>
</reference>
<dbReference type="Proteomes" id="UP000077755">
    <property type="component" value="Chromosome 4"/>
</dbReference>
<dbReference type="OMA" id="MFKVKEP"/>
<dbReference type="InterPro" id="IPR025659">
    <property type="entry name" value="Tubby-like_C"/>
</dbReference>
<reference evidence="2" key="2">
    <citation type="submission" date="2022-03" db="EMBL/GenBank/DDBJ databases">
        <title>Draft title - Genomic analysis of global carrot germplasm unveils the trajectory of domestication and the origin of high carotenoid orange carrot.</title>
        <authorList>
            <person name="Iorizzo M."/>
            <person name="Ellison S."/>
            <person name="Senalik D."/>
            <person name="Macko-Podgorni A."/>
            <person name="Grzebelus D."/>
            <person name="Bostan H."/>
            <person name="Rolling W."/>
            <person name="Curaba J."/>
            <person name="Simon P."/>
        </authorList>
    </citation>
    <scope>NUCLEOTIDE SEQUENCE</scope>
    <source>
        <tissue evidence="2">Leaf</tissue>
    </source>
</reference>
<dbReference type="Gene3D" id="2.40.160.200">
    <property type="entry name" value="LURP1-related"/>
    <property type="match status" value="1"/>
</dbReference>
<dbReference type="InterPro" id="IPR007612">
    <property type="entry name" value="LOR"/>
</dbReference>
<organism evidence="2 3">
    <name type="scientific">Daucus carota subsp. sativus</name>
    <name type="common">Carrot</name>
    <dbReference type="NCBI Taxonomy" id="79200"/>
    <lineage>
        <taxon>Eukaryota</taxon>
        <taxon>Viridiplantae</taxon>
        <taxon>Streptophyta</taxon>
        <taxon>Embryophyta</taxon>
        <taxon>Tracheophyta</taxon>
        <taxon>Spermatophyta</taxon>
        <taxon>Magnoliopsida</taxon>
        <taxon>eudicotyledons</taxon>
        <taxon>Gunneridae</taxon>
        <taxon>Pentapetalae</taxon>
        <taxon>asterids</taxon>
        <taxon>campanulids</taxon>
        <taxon>Apiales</taxon>
        <taxon>Apiaceae</taxon>
        <taxon>Apioideae</taxon>
        <taxon>Scandiceae</taxon>
        <taxon>Daucinae</taxon>
        <taxon>Daucus</taxon>
        <taxon>Daucus sect. Daucus</taxon>
    </lineage>
</organism>
<comment type="similarity">
    <text evidence="1">Belongs to the LOR family.</text>
</comment>
<proteinExistence type="inferred from homology"/>
<dbReference type="PANTHER" id="PTHR31087">
    <property type="match status" value="1"/>
</dbReference>
<dbReference type="InterPro" id="IPR038595">
    <property type="entry name" value="LOR_sf"/>
</dbReference>
<sequence>MMTGQGSYMAPAEGNPAVAVVGQHFMVPYPVDLTIVRKMLTISEGNFGVTDANGNIMFQVKGKLLSFRDRRILLDAAGNPVLSLQQKMISLHNRWEVYRGDSKDSRDFLFTVKKSSLLQVKTQLDVFLASNTSEHNCDFKIKGSWFERSCTIYAGTTSTVIAQMHKKHSVSSIVLGKDKFAVTVYPHVDYAFIVALIVILEEINEARSNEGSSGSYMAPAGGNPAVASCSGATVHVKGKFLNLRDRRILLDAAGNPILSFQQKVGQCKRCAPHFSSRWPDFEKQELALTRSHWQVMA</sequence>
<evidence type="ECO:0000256" key="1">
    <source>
        <dbReference type="ARBA" id="ARBA00005437"/>
    </source>
</evidence>
<keyword evidence="3" id="KW-1185">Reference proteome</keyword>
<name>A0A165AA66_DAUCS</name>
<protein>
    <submittedName>
        <fullName evidence="2">Uncharacterized protein</fullName>
    </submittedName>
</protein>
<dbReference type="AlphaFoldDB" id="A0A165AA66"/>
<dbReference type="PANTHER" id="PTHR31087:SF58">
    <property type="entry name" value="OS07G0230700 PROTEIN"/>
    <property type="match status" value="1"/>
</dbReference>
<evidence type="ECO:0000313" key="3">
    <source>
        <dbReference type="Proteomes" id="UP000077755"/>
    </source>
</evidence>